<evidence type="ECO:0000313" key="2">
    <source>
        <dbReference type="EMBL" id="GIX63351.1"/>
    </source>
</evidence>
<comment type="caution">
    <text evidence="2">The sequence shown here is derived from an EMBL/GenBank/DDBJ whole genome shotgun (WGS) entry which is preliminary data.</text>
</comment>
<protein>
    <submittedName>
        <fullName evidence="2">Smad nuclear-interacting protein 1</fullName>
    </submittedName>
</protein>
<reference evidence="2 3" key="1">
    <citation type="submission" date="2021-06" db="EMBL/GenBank/DDBJ databases">
        <title>Genome sequence of Babesia caballi.</title>
        <authorList>
            <person name="Yamagishi J."/>
            <person name="Kidaka T."/>
            <person name="Ochi A."/>
        </authorList>
    </citation>
    <scope>NUCLEOTIDE SEQUENCE [LARGE SCALE GENOMIC DNA]</scope>
    <source>
        <strain evidence="2">USDA-D6B2</strain>
    </source>
</reference>
<dbReference type="EMBL" id="BPLF01000002">
    <property type="protein sequence ID" value="GIX63351.1"/>
    <property type="molecule type" value="Genomic_DNA"/>
</dbReference>
<dbReference type="Proteomes" id="UP001497744">
    <property type="component" value="Unassembled WGS sequence"/>
</dbReference>
<feature type="compositionally biased region" description="Basic and acidic residues" evidence="1">
    <location>
        <begin position="49"/>
        <end position="66"/>
    </location>
</feature>
<gene>
    <name evidence="2" type="ORF">BcabD6B2_27860</name>
</gene>
<feature type="region of interest" description="Disordered" evidence="1">
    <location>
        <begin position="536"/>
        <end position="560"/>
    </location>
</feature>
<keyword evidence="3" id="KW-1185">Reference proteome</keyword>
<feature type="region of interest" description="Disordered" evidence="1">
    <location>
        <begin position="1386"/>
        <end position="1422"/>
    </location>
</feature>
<evidence type="ECO:0000313" key="3">
    <source>
        <dbReference type="Proteomes" id="UP001497744"/>
    </source>
</evidence>
<organism evidence="2 3">
    <name type="scientific">Babesia caballi</name>
    <dbReference type="NCBI Taxonomy" id="5871"/>
    <lineage>
        <taxon>Eukaryota</taxon>
        <taxon>Sar</taxon>
        <taxon>Alveolata</taxon>
        <taxon>Apicomplexa</taxon>
        <taxon>Aconoidasida</taxon>
        <taxon>Piroplasmida</taxon>
        <taxon>Babesiidae</taxon>
        <taxon>Babesia</taxon>
    </lineage>
</organism>
<evidence type="ECO:0000256" key="1">
    <source>
        <dbReference type="SAM" id="MobiDB-lite"/>
    </source>
</evidence>
<name>A0AAV4LU34_BABCB</name>
<dbReference type="RefSeq" id="XP_067715420.1">
    <property type="nucleotide sequence ID" value="XM_067859319.1"/>
</dbReference>
<sequence length="1622" mass="177239">MSARSRSRSRGRSEVRFKRELGRRSPSLGGAKLRRERPGLERIKHRRVTDHYGKAPARDPTRREPGILRPQGAQRLSKVPSTVLTSKPLPTEVEKPNFEPSGLLAGATNERNGVALKVGNSCLVEVPLQYTPPPESRLPQHLPRVRVAVGHGLAAAPLDERVVDEAHENVRDLLAVAVQQLEELEGLGVEGPVGRSAAHAEVAHHVLGHAEGDELRDGEQGALAEEAVEVHVHDLPRGEVHQNILRVPVAEPDNVPKDAPDSARVDELLARAKPGGRIPLEDVVIGAVQHRRPPLAQAPEERQRLGVVLRRDARRIPRDVRPRLAVGALDDAPVLVGDQRAHGGHVGHPLDDAGHLVQRHDAVALQRHAAVLLLEQHRDVLRDLHHALVLPEVPLYLVLDQEVAHLPGGGEEADLLGLLLRAEDLHALLEPAQARKRLRLVVVHDPVEAEVPDGGNEDLLPAAGAVEHAPQVLEAQRRLVVDRDGRVHRDLQQLLEEGVVVLDDQRRGGGDLPRLPLDVGVDAPHARVHGVREVERRPEGHLRVPRDQPGDERLEERRPEEPVVAAAHELRDHRVPVVLRQRVAVLEEGVHDGVGEDLAGLALERDVAQELRGVRGAVEADDGGHLREDVDNVHVAPGVLGRRGRAALLPRLRLGAIRPVLAGFARLLLVRVGQLPSRPVTVVGERGAAAGQPRVLRPRQSAPVPAGRHEGERLQVRVDRRGDQLDEAVDPRHPLDAGDFVRVLDRRVQRVPAGADGRVVEHQAEVLRVAQPVVEQPVQVLGVQQNLLHVRYGPLGDQQVGLRVDLHEVVEPLEVVPRQLAEQLHRLVHLPLVLQGERVLQDHVVAAGERLVVQRHAAGDVDVHVVDPAGAVEGHEQLRRGVDLPAELERHLGRAEDVEHVAHGVHRRALDQRDQLARELPFARLVLAGAEPAGEPERVERGDLFQVLDRDQGGLAYSQPQRPDEVFKPLLHRLLALLVVALLQQADGVRRLLHEPHVDGVPHEQGLPEDVRAPMAIVRALRQLGAGRARHRRAAVQQEKVGPAALLGLHLQDGPLLAPLLLQQLVQLVPQAELPAGRERLRDQRVRRLLDLGEARQADEDAGPGHLDDAVPVGPQPRVLRVLEQAVVDVAGFPELPSALRGGRLGGALRLKRRVVQHDVRNGDQGVEVAQSEVAAAQQRYDGLRVQPDVVDVRAQRAGAQGPPGVAEVVRARLEGELLLDDHHSASVGAARNRGVRHQELGHGEQNLVQPLHLHAQHLGVAGLSAAARAALRRRLRLGRRRHLAALRAARAGAALRARELPAVPVCEHLDAVEQVEDRLAGGVLVRAVEGAARPRHDLVGGLPVDPEGGAVSLEDVAEQRRHALPDDGAALLVQELDARLHDVRQQERQDRRNLHHRQVARAEERQRGAGVGQHLQEPPHERLDVQHGVDVQARLDHVLYGPVAQEARAPIGFDGAAGDGIEGPVPALAHLLHFRRRAPPSLVQVQQLEDFLDAVQRHLQVHVRDQVALQDESRELLQIHRRAQQVGARPLPGHAEGAEVAGHVAQNRAARLGENRRVLSKVVRVFRDGAQRCEGQLGRRGLGVLDVENEGVELEQLVRRDGGGFAGDVRNPDGTVAVDHG</sequence>
<feature type="compositionally biased region" description="Basic and acidic residues" evidence="1">
    <location>
        <begin position="11"/>
        <end position="23"/>
    </location>
</feature>
<feature type="compositionally biased region" description="Basic residues" evidence="1">
    <location>
        <begin position="1"/>
        <end position="10"/>
    </location>
</feature>
<accession>A0AAV4LU34</accession>
<proteinExistence type="predicted"/>
<dbReference type="GeneID" id="94194832"/>
<feature type="region of interest" description="Disordered" evidence="1">
    <location>
        <begin position="1"/>
        <end position="79"/>
    </location>
</feature>